<evidence type="ECO:0000256" key="1">
    <source>
        <dbReference type="SAM" id="MobiDB-lite"/>
    </source>
</evidence>
<dbReference type="Proteomes" id="UP000009038">
    <property type="component" value="Unassembled WGS sequence"/>
</dbReference>
<evidence type="ECO:0000313" key="2">
    <source>
        <dbReference type="EMBL" id="EHA25752.1"/>
    </source>
</evidence>
<reference evidence="2 3" key="1">
    <citation type="journal article" date="2011" name="Genome Res.">
        <title>Comparative genomics of citric-acid-producing Aspergillus niger ATCC 1015 versus enzyme-producing CBS 513.88.</title>
        <authorList>
            <person name="Andersen M.R."/>
            <person name="Salazar M.P."/>
            <person name="Schaap P.J."/>
            <person name="van de Vondervoort P.J."/>
            <person name="Culley D."/>
            <person name="Thykaer J."/>
            <person name="Frisvad J.C."/>
            <person name="Nielsen K.F."/>
            <person name="Albang R."/>
            <person name="Albermann K."/>
            <person name="Berka R.M."/>
            <person name="Braus G.H."/>
            <person name="Braus-Stromeyer S.A."/>
            <person name="Corrochano L.M."/>
            <person name="Dai Z."/>
            <person name="van Dijck P.W."/>
            <person name="Hofmann G."/>
            <person name="Lasure L.L."/>
            <person name="Magnuson J.K."/>
            <person name="Menke H."/>
            <person name="Meijer M."/>
            <person name="Meijer S.L."/>
            <person name="Nielsen J.B."/>
            <person name="Nielsen M.L."/>
            <person name="van Ooyen A.J."/>
            <person name="Pel H.J."/>
            <person name="Poulsen L."/>
            <person name="Samson R.A."/>
            <person name="Stam H."/>
            <person name="Tsang A."/>
            <person name="van den Brink J.M."/>
            <person name="Atkins A."/>
            <person name="Aerts A."/>
            <person name="Shapiro H."/>
            <person name="Pangilinan J."/>
            <person name="Salamov A."/>
            <person name="Lou Y."/>
            <person name="Lindquist E."/>
            <person name="Lucas S."/>
            <person name="Grimwood J."/>
            <person name="Grigoriev I.V."/>
            <person name="Kubicek C.P."/>
            <person name="Martinez D."/>
            <person name="van Peij N.N."/>
            <person name="Roubos J.A."/>
            <person name="Nielsen J."/>
            <person name="Baker S.E."/>
        </authorList>
    </citation>
    <scope>NUCLEOTIDE SEQUENCE [LARGE SCALE GENOMIC DNA]</scope>
    <source>
        <strain evidence="3">ATCC 1015 / CBS 113.46 / FGSC A1144 / LSHB Ac4 / NCTC 3858a / NRRL 328 / USDA 3528.7</strain>
    </source>
</reference>
<organism evidence="2 3">
    <name type="scientific">Aspergillus niger (strain ATCC 1015 / CBS 113.46 / FGSC A1144 / LSHB Ac4 / NCTC 3858a / NRRL 328 / USDA 3528.7)</name>
    <dbReference type="NCBI Taxonomy" id="380704"/>
    <lineage>
        <taxon>Eukaryota</taxon>
        <taxon>Fungi</taxon>
        <taxon>Dikarya</taxon>
        <taxon>Ascomycota</taxon>
        <taxon>Pezizomycotina</taxon>
        <taxon>Eurotiomycetes</taxon>
        <taxon>Eurotiomycetidae</taxon>
        <taxon>Eurotiales</taxon>
        <taxon>Aspergillaceae</taxon>
        <taxon>Aspergillus</taxon>
        <taxon>Aspergillus subgen. Circumdati</taxon>
    </lineage>
</organism>
<gene>
    <name evidence="2" type="ORF">ASPNIDRAFT_189665</name>
</gene>
<dbReference type="AlphaFoldDB" id="G3XUC4"/>
<evidence type="ECO:0000313" key="3">
    <source>
        <dbReference type="Proteomes" id="UP000009038"/>
    </source>
</evidence>
<feature type="non-terminal residue" evidence="2">
    <location>
        <position position="305"/>
    </location>
</feature>
<feature type="region of interest" description="Disordered" evidence="1">
    <location>
        <begin position="1"/>
        <end position="24"/>
    </location>
</feature>
<dbReference type="OrthoDB" id="2740448at2759"/>
<protein>
    <submittedName>
        <fullName evidence="2">Uncharacterized protein</fullName>
    </submittedName>
</protein>
<name>G3XUC4_ASPNA</name>
<feature type="compositionally biased region" description="Acidic residues" evidence="1">
    <location>
        <begin position="1"/>
        <end position="10"/>
    </location>
</feature>
<accession>G3XUC4</accession>
<dbReference type="HOGENOM" id="CLU_900081_0_0_1"/>
<comment type="caution">
    <text evidence="2">The sequence shown here is derived from an EMBL/GenBank/DDBJ whole genome shotgun (WGS) entry which is preliminary data.</text>
</comment>
<dbReference type="STRING" id="380704.G3XUC4"/>
<dbReference type="CDD" id="cd12148">
    <property type="entry name" value="fungal_TF_MHR"/>
    <property type="match status" value="1"/>
</dbReference>
<proteinExistence type="predicted"/>
<dbReference type="EMBL" id="ACJE01000005">
    <property type="protein sequence ID" value="EHA25752.1"/>
    <property type="molecule type" value="Genomic_DNA"/>
</dbReference>
<sequence>MSIGSEDDTSPSDPPRGIESPLPAAQGVAQTILRGLKDENTRSLLSSNVFCHLKTVESRFWGNEKCIQAIEVAMREISQLENVETAKPKASPVITKETAHKWIECTVRPQYQMLRPGGPPDPKSEIEKNRMRFEFWHLLRTDCVFRLSFGKPALIADGSWMVNFPDPSITGVDHASTRFIQIHFFASMRLTLVLIKYLDMVDAEPDVDTPEYDRTIDGLIAEVQTIMSDWSPEELLTTTTNRMDTWFCVDILFSSYKMLIVFYQAKKCNQDSQFLPYHTVDIARKSLHMSRSLMSSSTHPYWGIR</sequence>